<evidence type="ECO:0000259" key="2">
    <source>
        <dbReference type="Pfam" id="PF12222"/>
    </source>
</evidence>
<feature type="domain" description="Peptide N-acetyl-beta-D-glucosaminyl asparaginase amidase A N-terminal" evidence="2">
    <location>
        <begin position="987"/>
        <end position="1165"/>
    </location>
</feature>
<feature type="compositionally biased region" description="Polar residues" evidence="1">
    <location>
        <begin position="720"/>
        <end position="731"/>
    </location>
</feature>
<comment type="caution">
    <text evidence="3">The sequence shown here is derived from an EMBL/GenBank/DDBJ whole genome shotgun (WGS) entry which is preliminary data.</text>
</comment>
<dbReference type="EMBL" id="JACEFO010001735">
    <property type="protein sequence ID" value="KAF8714336.1"/>
    <property type="molecule type" value="Genomic_DNA"/>
</dbReference>
<feature type="region of interest" description="Disordered" evidence="1">
    <location>
        <begin position="879"/>
        <end position="912"/>
    </location>
</feature>
<name>A0A835BVP0_9POAL</name>
<dbReference type="Pfam" id="PF12222">
    <property type="entry name" value="PNGaseA"/>
    <property type="match status" value="2"/>
</dbReference>
<organism evidence="3 4">
    <name type="scientific">Digitaria exilis</name>
    <dbReference type="NCBI Taxonomy" id="1010633"/>
    <lineage>
        <taxon>Eukaryota</taxon>
        <taxon>Viridiplantae</taxon>
        <taxon>Streptophyta</taxon>
        <taxon>Embryophyta</taxon>
        <taxon>Tracheophyta</taxon>
        <taxon>Spermatophyta</taxon>
        <taxon>Magnoliopsida</taxon>
        <taxon>Liliopsida</taxon>
        <taxon>Poales</taxon>
        <taxon>Poaceae</taxon>
        <taxon>PACMAD clade</taxon>
        <taxon>Panicoideae</taxon>
        <taxon>Panicodae</taxon>
        <taxon>Paniceae</taxon>
        <taxon>Anthephorinae</taxon>
        <taxon>Digitaria</taxon>
    </lineage>
</organism>
<feature type="region of interest" description="Disordered" evidence="1">
    <location>
        <begin position="712"/>
        <end position="739"/>
    </location>
</feature>
<dbReference type="Pfam" id="PF25156">
    <property type="entry name" value="PNGase_A_C"/>
    <property type="match status" value="1"/>
</dbReference>
<sequence>MSRLNPWKTLKSFLVVHEWTIYGKEEHCRPEPVANHTNEEGSIIASTLLPTMAVSCIHLVFLLCLVPATVAASPRTHRLRKSPAEIAAASPPPSDPSRPTTFFEVDRPLRPPPGSSGPCSTLLLSASFAFTFTKPPATAAYSPPACLAAAGGGASAISLAVLEWRATCQGVQYDRIFGVWLGDAELFRGSTAEPTDNGIVWSVSKDVTKYASLLAAGNSTLAVFVENLVNGGLTGVYYANVTLHLYFHGGGSPATRPPPAVGPADLIVPMSRGLPLNDGLWYKIQNASDVQSTSATLPSNTYRAVLEVFVSFHGDDEFWYTHTPADGDANGPFREVTVRVDGDLAGAAWPFPVIFTGGINPLLWRPITGIGSFNLPTYDVELTPLLGKLLDGKLHAFGLAVTNAMDVWYVDANLHLWLDSSSTTTTAGLVSYVAPELATNTTSSRTTASRTISATGWVSSSYGNITTNATQAFAFENDNAGGETINQTTVANAGVSATDLAAGVLYYSVQTTQSFPLRFDSEANGVTVTHGVEETTVTAGRWSSVGPRYRSLRTTQRSVVEGGGSSWGIGQTYRYEASDGCYFRNVTSSGYSIVRGCLPAMDVDWAALTPAVPGVRKARLARSCPVLNPDLARPDVARPDKARQPIVPGHLGHRAKLAGPRTTLRPPISCRAGPTRWAEEAAQARPNIRAPPCRAGFGPGQNPVLFVRAPDSRGTRSEQRLQPFSPTQPSQGAPGPSTRNIRKARASLQIIPFSAFCSLTWPSRGNSCGPCKIDRERTAPLSPSRLATTRASVTMASLAAGTRSFHCTYTNEIRRMRNSSLSLSMTASSFLTLEVDAALNLLQRARKTTAFRSSARRRADDVQRCPNLRSLPWLGSLSHGGVLRSPRRSPPRPTDPSHRGLTTEPTRIPGRRCGCAIPARRVAADHLLRGAPPAPPAAGELRPVLHAPALRLLRVHVQQASGHRRAASSPPQAAAHVPRRSLSPLSTQLDRVFGVWLGGIELLRGSTAAPPPDGIVWSVTKDVTKYASLLATGGDSTLAVYLGNLVNSTLTGVYNANVTLHLYFRRAPPSPPPHAMAQADLIVPMSRAMPSNDGQWYEIHGATDVASARVALPSNTYRAVLELYVSSHGDDESWYINTPGYHNGPFREVTVRVDGDLAGVAWPLPTYDVELTPLLGKLLDGKPHVFAFAVTNAMDVWYIDANLHLWLDPVGTTATTAGTVSYVAPPAANTTSSKSGDPVDTHYDTTATRHFSATGWVNSRSYGNVTTNVTQTFAFENTKTFETLSQTTGVHAGVVAMDHAAGVLYYSVQTQRSFPLGWLYEQGRLTVTHGLDDTTVAAGRWWSGPKNRSLHTSQSSVVEDEESFGVRQTYRYVADDGCYFRNVTSSNYSIVSDHSDEVCGKRESLDGVGVVTAALPAVNLP</sequence>
<evidence type="ECO:0000313" key="4">
    <source>
        <dbReference type="Proteomes" id="UP000636709"/>
    </source>
</evidence>
<accession>A0A835BVP0</accession>
<dbReference type="InterPro" id="IPR056948">
    <property type="entry name" value="PNGaseA_N"/>
</dbReference>
<keyword evidence="4" id="KW-1185">Reference proteome</keyword>
<dbReference type="OrthoDB" id="1612078at2759"/>
<feature type="domain" description="Peptide N-acetyl-beta-D-glucosaminyl asparaginase amidase A N-terminal" evidence="2">
    <location>
        <begin position="109"/>
        <end position="432"/>
    </location>
</feature>
<evidence type="ECO:0000256" key="1">
    <source>
        <dbReference type="SAM" id="MobiDB-lite"/>
    </source>
</evidence>
<dbReference type="PANTHER" id="PTHR31104">
    <property type="entry name" value="PEPTIDE-N4-(N-ACETYL-BETA-GLUCOSAMINYL)ASPARAGINE AMIDASE A PROTEIN"/>
    <property type="match status" value="1"/>
</dbReference>
<dbReference type="Proteomes" id="UP000636709">
    <property type="component" value="Unassembled WGS sequence"/>
</dbReference>
<evidence type="ECO:0000313" key="3">
    <source>
        <dbReference type="EMBL" id="KAF8714336.1"/>
    </source>
</evidence>
<proteinExistence type="predicted"/>
<feature type="region of interest" description="Disordered" evidence="1">
    <location>
        <begin position="960"/>
        <end position="981"/>
    </location>
</feature>
<reference evidence="3" key="1">
    <citation type="submission" date="2020-07" db="EMBL/GenBank/DDBJ databases">
        <title>Genome sequence and genetic diversity analysis of an under-domesticated orphan crop, white fonio (Digitaria exilis).</title>
        <authorList>
            <person name="Bennetzen J.L."/>
            <person name="Chen S."/>
            <person name="Ma X."/>
            <person name="Wang X."/>
            <person name="Yssel A.E.J."/>
            <person name="Chaluvadi S.R."/>
            <person name="Johnson M."/>
            <person name="Gangashetty P."/>
            <person name="Hamidou F."/>
            <person name="Sanogo M.D."/>
            <person name="Zwaenepoel A."/>
            <person name="Wallace J."/>
            <person name="Van De Peer Y."/>
            <person name="Van Deynze A."/>
        </authorList>
    </citation>
    <scope>NUCLEOTIDE SEQUENCE</scope>
    <source>
        <tissue evidence="3">Leaves</tissue>
    </source>
</reference>
<protein>
    <recommendedName>
        <fullName evidence="2">Peptide N-acetyl-beta-D-glucosaminyl asparaginase amidase A N-terminal domain-containing protein</fullName>
    </recommendedName>
</protein>
<dbReference type="InterPro" id="IPR021102">
    <property type="entry name" value="PNGase_A"/>
</dbReference>
<feature type="compositionally biased region" description="Low complexity" evidence="1">
    <location>
        <begin position="967"/>
        <end position="976"/>
    </location>
</feature>
<gene>
    <name evidence="3" type="ORF">HU200_027800</name>
</gene>